<dbReference type="GO" id="GO:0003700">
    <property type="term" value="F:DNA-binding transcription factor activity"/>
    <property type="evidence" value="ECO:0007669"/>
    <property type="project" value="TreeGrafter"/>
</dbReference>
<evidence type="ECO:0000313" key="6">
    <source>
        <dbReference type="EMBL" id="SDM57969.1"/>
    </source>
</evidence>
<dbReference type="EMBL" id="FNHF01000003">
    <property type="protein sequence ID" value="SDM57969.1"/>
    <property type="molecule type" value="Genomic_DNA"/>
</dbReference>
<dbReference type="RefSeq" id="WP_074600028.1">
    <property type="nucleotide sequence ID" value="NZ_FNHF01000003.1"/>
</dbReference>
<dbReference type="PANTHER" id="PTHR30055">
    <property type="entry name" value="HTH-TYPE TRANSCRIPTIONAL REGULATOR RUTR"/>
    <property type="match status" value="1"/>
</dbReference>
<gene>
    <name evidence="6" type="ORF">SAMN05216244_2973</name>
</gene>
<evidence type="ECO:0000313" key="7">
    <source>
        <dbReference type="Proteomes" id="UP000182347"/>
    </source>
</evidence>
<proteinExistence type="predicted"/>
<organism evidence="6 7">
    <name type="scientific">Sediminibacillus halophilus</name>
    <dbReference type="NCBI Taxonomy" id="482461"/>
    <lineage>
        <taxon>Bacteria</taxon>
        <taxon>Bacillati</taxon>
        <taxon>Bacillota</taxon>
        <taxon>Bacilli</taxon>
        <taxon>Bacillales</taxon>
        <taxon>Bacillaceae</taxon>
        <taxon>Sediminibacillus</taxon>
    </lineage>
</organism>
<dbReference type="PROSITE" id="PS50977">
    <property type="entry name" value="HTH_TETR_2"/>
    <property type="match status" value="1"/>
</dbReference>
<evidence type="ECO:0000259" key="5">
    <source>
        <dbReference type="PROSITE" id="PS50977"/>
    </source>
</evidence>
<dbReference type="PRINTS" id="PR00455">
    <property type="entry name" value="HTHTETR"/>
</dbReference>
<dbReference type="AlphaFoldDB" id="A0A1G9UDG6"/>
<reference evidence="7" key="1">
    <citation type="submission" date="2016-10" db="EMBL/GenBank/DDBJ databases">
        <authorList>
            <person name="Varghese N."/>
            <person name="Submissions S."/>
        </authorList>
    </citation>
    <scope>NUCLEOTIDE SEQUENCE [LARGE SCALE GENOMIC DNA]</scope>
    <source>
        <strain evidence="7">CGMCC 1.6199</strain>
    </source>
</reference>
<dbReference type="GO" id="GO:0000976">
    <property type="term" value="F:transcription cis-regulatory region binding"/>
    <property type="evidence" value="ECO:0007669"/>
    <property type="project" value="TreeGrafter"/>
</dbReference>
<evidence type="ECO:0000256" key="1">
    <source>
        <dbReference type="ARBA" id="ARBA00023015"/>
    </source>
</evidence>
<sequence length="187" mass="21771">MKEAIRDAAVRHFNAYGYEGVKMNRIAEELGIRKQSLSYHYASKSKLLTDTYANAMKEEVIFLEEFFCQAKSLEPKETLTQLLKETQQRYYKQPSVAFLQSMSFKAPLETSDLIISYYREYLHAFKQQIMNIANHPIITCTPDQLATSFITLFDGLVIQLVYENAESFHRSSQISFEIFWKGATYLE</sequence>
<name>A0A1G9UDG6_9BACI</name>
<dbReference type="PANTHER" id="PTHR30055:SF234">
    <property type="entry name" value="HTH-TYPE TRANSCRIPTIONAL REGULATOR BETI"/>
    <property type="match status" value="1"/>
</dbReference>
<dbReference type="InterPro" id="IPR001647">
    <property type="entry name" value="HTH_TetR"/>
</dbReference>
<evidence type="ECO:0000256" key="3">
    <source>
        <dbReference type="ARBA" id="ARBA00023163"/>
    </source>
</evidence>
<feature type="DNA-binding region" description="H-T-H motif" evidence="4">
    <location>
        <begin position="22"/>
        <end position="41"/>
    </location>
</feature>
<keyword evidence="7" id="KW-1185">Reference proteome</keyword>
<dbReference type="Proteomes" id="UP000182347">
    <property type="component" value="Unassembled WGS sequence"/>
</dbReference>
<dbReference type="STRING" id="482461.SAMN05216244_2973"/>
<accession>A0A1G9UDG6</accession>
<feature type="domain" description="HTH tetR-type" evidence="5">
    <location>
        <begin position="1"/>
        <end position="59"/>
    </location>
</feature>
<dbReference type="Gene3D" id="1.10.10.60">
    <property type="entry name" value="Homeodomain-like"/>
    <property type="match status" value="1"/>
</dbReference>
<evidence type="ECO:0000256" key="4">
    <source>
        <dbReference type="PROSITE-ProRule" id="PRU00335"/>
    </source>
</evidence>
<keyword evidence="1" id="KW-0805">Transcription regulation</keyword>
<protein>
    <submittedName>
        <fullName evidence="6">DNA-binding transcriptional regulator, AcrR family</fullName>
    </submittedName>
</protein>
<dbReference type="InterPro" id="IPR009057">
    <property type="entry name" value="Homeodomain-like_sf"/>
</dbReference>
<keyword evidence="2 4" id="KW-0238">DNA-binding</keyword>
<dbReference type="SUPFAM" id="SSF46689">
    <property type="entry name" value="Homeodomain-like"/>
    <property type="match status" value="1"/>
</dbReference>
<dbReference type="OrthoDB" id="509229at2"/>
<keyword evidence="3" id="KW-0804">Transcription</keyword>
<dbReference type="Pfam" id="PF00440">
    <property type="entry name" value="TetR_N"/>
    <property type="match status" value="1"/>
</dbReference>
<dbReference type="Gene3D" id="1.10.357.10">
    <property type="entry name" value="Tetracycline Repressor, domain 2"/>
    <property type="match status" value="1"/>
</dbReference>
<evidence type="ECO:0000256" key="2">
    <source>
        <dbReference type="ARBA" id="ARBA00023125"/>
    </source>
</evidence>
<dbReference type="InterPro" id="IPR050109">
    <property type="entry name" value="HTH-type_TetR-like_transc_reg"/>
</dbReference>